<dbReference type="GO" id="GO:0008236">
    <property type="term" value="F:serine-type peptidase activity"/>
    <property type="evidence" value="ECO:0007669"/>
    <property type="project" value="InterPro"/>
</dbReference>
<keyword evidence="2" id="KW-0378">Hydrolase</keyword>
<evidence type="ECO:0000313" key="2">
    <source>
        <dbReference type="EMBL" id="EIW85266.1"/>
    </source>
</evidence>
<evidence type="ECO:0000313" key="3">
    <source>
        <dbReference type="Proteomes" id="UP000053558"/>
    </source>
</evidence>
<comment type="caution">
    <text evidence="2">The sequence shown here is derived from an EMBL/GenBank/DDBJ whole genome shotgun (WGS) entry which is preliminary data.</text>
</comment>
<dbReference type="GeneID" id="19211861"/>
<dbReference type="Gene3D" id="2.120.10.30">
    <property type="entry name" value="TolB, C-terminal domain"/>
    <property type="match status" value="1"/>
</dbReference>
<name>A0A5M3N1T2_CONPW</name>
<accession>A0A5M3N1T2</accession>
<dbReference type="InterPro" id="IPR050585">
    <property type="entry name" value="Xaa-Pro_dipeptidyl-ppase/CocE"/>
</dbReference>
<dbReference type="OrthoDB" id="43744at2759"/>
<proteinExistence type="predicted"/>
<dbReference type="SUPFAM" id="SSF53474">
    <property type="entry name" value="alpha/beta-Hydrolases"/>
    <property type="match status" value="1"/>
</dbReference>
<dbReference type="PANTHER" id="PTHR43056">
    <property type="entry name" value="PEPTIDASE S9 PROLYL OLIGOPEPTIDASE"/>
    <property type="match status" value="1"/>
</dbReference>
<sequence>MSGQERAPYGTWKSDINAETVAQSSKAILDVIVDPIKSTVYHVELRPAEKGRYVIVNTKTNDDVINSPWSARTAVHEYGGASAIVHDDTLYFSNFSDNRLYHKSLKSDSASEPEPVTPENPFHRFANFAVTPTHPHLLVSILEDHTEPGHAAPQDVVNTLCVINTASKTVTHLVSGADFYTSPCFSPNGRKLAWEQWNHPDMPWEGSQIWVADVSVEKDTIVLSNSTVVAGKDYSDRDAEDISVSYPTWASNEKLIFTSDKSGFQNPWVFSVKTKTAGAVFPKPVDEDFGAPAWSLSYKPYALLDQDGSTALFAAMRDGRNILYSVNLASASPKPPIELTGSPFTVVDMVHAVAPQVIVFSGKRADADGGVVLCTLTPAASSGGSVGEPTFEIISKAKEGGTSLSSEYISLPKPKALYSQGSNDPVYAVYYGPKNPRYSGSSIEGEKPPCIVNLHGGPTSATYQTLSWMTQYWTSRGYAWLDVNYGGSSGYGRKYIQRLAGRWGIVDVRDSIAAPRALADAPHSLIDGRRVAVRGGSAGGYTVLAAMSLNFDKTAHDPTAFTTGVSSYGISDFVELAQDTHKFELRYMEKLLGGTSEELYKSRSPVEEAKNIVKPLLILQGKDDKVVPPKQSQAIKQAIKDQTKVKLVEYEGEGHGWRQARTIVDALVEEQRWYEEWLLSPKP</sequence>
<dbReference type="PANTHER" id="PTHR43056:SF5">
    <property type="entry name" value="PEPTIDASE S9 PROLYL OLIGOPEPTIDASE CATALYTIC DOMAIN-CONTAINING PROTEIN"/>
    <property type="match status" value="1"/>
</dbReference>
<protein>
    <submittedName>
        <fullName evidence="2">Alpha beta-hydrolase</fullName>
    </submittedName>
</protein>
<dbReference type="InterPro" id="IPR029058">
    <property type="entry name" value="AB_hydrolase_fold"/>
</dbReference>
<reference evidence="3" key="1">
    <citation type="journal article" date="2012" name="Science">
        <title>The Paleozoic origin of enzymatic lignin decomposition reconstructed from 31 fungal genomes.</title>
        <authorList>
            <person name="Floudas D."/>
            <person name="Binder M."/>
            <person name="Riley R."/>
            <person name="Barry K."/>
            <person name="Blanchette R.A."/>
            <person name="Henrissat B."/>
            <person name="Martinez A.T."/>
            <person name="Otillar R."/>
            <person name="Spatafora J.W."/>
            <person name="Yadav J.S."/>
            <person name="Aerts A."/>
            <person name="Benoit I."/>
            <person name="Boyd A."/>
            <person name="Carlson A."/>
            <person name="Copeland A."/>
            <person name="Coutinho P.M."/>
            <person name="de Vries R.P."/>
            <person name="Ferreira P."/>
            <person name="Findley K."/>
            <person name="Foster B."/>
            <person name="Gaskell J."/>
            <person name="Glotzer D."/>
            <person name="Gorecki P."/>
            <person name="Heitman J."/>
            <person name="Hesse C."/>
            <person name="Hori C."/>
            <person name="Igarashi K."/>
            <person name="Jurgens J.A."/>
            <person name="Kallen N."/>
            <person name="Kersten P."/>
            <person name="Kohler A."/>
            <person name="Kuees U."/>
            <person name="Kumar T.K.A."/>
            <person name="Kuo A."/>
            <person name="LaButti K."/>
            <person name="Larrondo L.F."/>
            <person name="Lindquist E."/>
            <person name="Ling A."/>
            <person name="Lombard V."/>
            <person name="Lucas S."/>
            <person name="Lundell T."/>
            <person name="Martin R."/>
            <person name="McLaughlin D.J."/>
            <person name="Morgenstern I."/>
            <person name="Morin E."/>
            <person name="Murat C."/>
            <person name="Nagy L.G."/>
            <person name="Nolan M."/>
            <person name="Ohm R.A."/>
            <person name="Patyshakuliyeva A."/>
            <person name="Rokas A."/>
            <person name="Ruiz-Duenas F.J."/>
            <person name="Sabat G."/>
            <person name="Salamov A."/>
            <person name="Samejima M."/>
            <person name="Schmutz J."/>
            <person name="Slot J.C."/>
            <person name="St John F."/>
            <person name="Stenlid J."/>
            <person name="Sun H."/>
            <person name="Sun S."/>
            <person name="Syed K."/>
            <person name="Tsang A."/>
            <person name="Wiebenga A."/>
            <person name="Young D."/>
            <person name="Pisabarro A."/>
            <person name="Eastwood D.C."/>
            <person name="Martin F."/>
            <person name="Cullen D."/>
            <person name="Grigoriev I.V."/>
            <person name="Hibbett D.S."/>
        </authorList>
    </citation>
    <scope>NUCLEOTIDE SEQUENCE [LARGE SCALE GENOMIC DNA]</scope>
    <source>
        <strain evidence="3">RWD-64-598 SS2</strain>
    </source>
</reference>
<dbReference type="EMBL" id="JH711574">
    <property type="protein sequence ID" value="EIW85266.1"/>
    <property type="molecule type" value="Genomic_DNA"/>
</dbReference>
<organism evidence="2 3">
    <name type="scientific">Coniophora puteana (strain RWD-64-598)</name>
    <name type="common">Brown rot fungus</name>
    <dbReference type="NCBI Taxonomy" id="741705"/>
    <lineage>
        <taxon>Eukaryota</taxon>
        <taxon>Fungi</taxon>
        <taxon>Dikarya</taxon>
        <taxon>Basidiomycota</taxon>
        <taxon>Agaricomycotina</taxon>
        <taxon>Agaricomycetes</taxon>
        <taxon>Agaricomycetidae</taxon>
        <taxon>Boletales</taxon>
        <taxon>Coniophorineae</taxon>
        <taxon>Coniophoraceae</taxon>
        <taxon>Coniophora</taxon>
    </lineage>
</organism>
<feature type="domain" description="Peptidase S9 prolyl oligopeptidase catalytic" evidence="1">
    <location>
        <begin position="466"/>
        <end position="678"/>
    </location>
</feature>
<keyword evidence="3" id="KW-1185">Reference proteome</keyword>
<dbReference type="GO" id="GO:0006508">
    <property type="term" value="P:proteolysis"/>
    <property type="evidence" value="ECO:0007669"/>
    <property type="project" value="InterPro"/>
</dbReference>
<dbReference type="Pfam" id="PF00326">
    <property type="entry name" value="Peptidase_S9"/>
    <property type="match status" value="1"/>
</dbReference>
<dbReference type="KEGG" id="cput:CONPUDRAFT_98179"/>
<dbReference type="OMA" id="GYTTLCA"/>
<gene>
    <name evidence="2" type="ORF">CONPUDRAFT_98179</name>
</gene>
<dbReference type="Proteomes" id="UP000053558">
    <property type="component" value="Unassembled WGS sequence"/>
</dbReference>
<dbReference type="AlphaFoldDB" id="A0A5M3N1T2"/>
<dbReference type="RefSeq" id="XP_007764803.1">
    <property type="nucleotide sequence ID" value="XM_007766613.1"/>
</dbReference>
<dbReference type="SUPFAM" id="SSF82171">
    <property type="entry name" value="DPP6 N-terminal domain-like"/>
    <property type="match status" value="1"/>
</dbReference>
<dbReference type="InterPro" id="IPR001375">
    <property type="entry name" value="Peptidase_S9_cat"/>
</dbReference>
<evidence type="ECO:0000259" key="1">
    <source>
        <dbReference type="Pfam" id="PF00326"/>
    </source>
</evidence>
<dbReference type="Gene3D" id="3.40.50.1820">
    <property type="entry name" value="alpha/beta hydrolase"/>
    <property type="match status" value="1"/>
</dbReference>
<dbReference type="InterPro" id="IPR011042">
    <property type="entry name" value="6-blade_b-propeller_TolB-like"/>
</dbReference>